<dbReference type="InterPro" id="IPR050161">
    <property type="entry name" value="Siro_Cobalamin_biosynth"/>
</dbReference>
<dbReference type="FunFam" id="3.30.950.10:FF:000001">
    <property type="entry name" value="Siroheme synthase"/>
    <property type="match status" value="1"/>
</dbReference>
<dbReference type="GO" id="GO:0004851">
    <property type="term" value="F:uroporphyrin-III C-methyltransferase activity"/>
    <property type="evidence" value="ECO:0007669"/>
    <property type="project" value="UniProtKB-EC"/>
</dbReference>
<gene>
    <name evidence="7" type="primary">cobA</name>
    <name evidence="7" type="ORF">D1832_02400</name>
</gene>
<evidence type="ECO:0000259" key="6">
    <source>
        <dbReference type="Pfam" id="PF00590"/>
    </source>
</evidence>
<sequence>MNTALVHRTDERVGVVVADLAERGFRVDVPAQERSAVTEDLAARGQLTHVEEPDPFAYALVVDASAHLKGVAPDARSSGSSARNATGAVVLVGGGPGDPGLLTVAGLEAVKQADVVVYDRLAPLASLAHARPDAELVNVGKIPRGEFTPQETINALLVERARDGKQVVRLKGGDNFVFGRGGEEWIACADAGVPVTLVPGVTSAIAVPALAGIPLTHRSLTQGFSVVSGHVPPGDPRCTVDWRSLATGGLTIVVLMGVANLRAIAGELQRHGLAPTTPAACIADGATPTQRHVVTPLADLADAVAQGGLEPPAITVIGDVVTALGGADG</sequence>
<feature type="domain" description="Tetrapyrrole methylase" evidence="6">
    <location>
        <begin position="89"/>
        <end position="301"/>
    </location>
</feature>
<dbReference type="CDD" id="cd11642">
    <property type="entry name" value="SUMT"/>
    <property type="match status" value="1"/>
</dbReference>
<dbReference type="GO" id="GO:0019354">
    <property type="term" value="P:siroheme biosynthetic process"/>
    <property type="evidence" value="ECO:0007669"/>
    <property type="project" value="InterPro"/>
</dbReference>
<dbReference type="NCBIfam" id="NF004790">
    <property type="entry name" value="PRK06136.1"/>
    <property type="match status" value="1"/>
</dbReference>
<dbReference type="Pfam" id="PF00590">
    <property type="entry name" value="TP_methylase"/>
    <property type="match status" value="1"/>
</dbReference>
<protein>
    <recommendedName>
        <fullName evidence="1">uroporphyrinogen-III C-methyltransferase</fullName>
        <ecNumber evidence="1">2.1.1.107</ecNumber>
    </recommendedName>
</protein>
<dbReference type="InterPro" id="IPR000878">
    <property type="entry name" value="4pyrrol_Mease"/>
</dbReference>
<dbReference type="Proteomes" id="UP000285376">
    <property type="component" value="Unassembled WGS sequence"/>
</dbReference>
<dbReference type="SUPFAM" id="SSF53790">
    <property type="entry name" value="Tetrapyrrole methylase"/>
    <property type="match status" value="1"/>
</dbReference>
<dbReference type="NCBIfam" id="TIGR01469">
    <property type="entry name" value="cobA_cysG_Cterm"/>
    <property type="match status" value="1"/>
</dbReference>
<dbReference type="InterPro" id="IPR006366">
    <property type="entry name" value="CobA/CysG_C"/>
</dbReference>
<evidence type="ECO:0000256" key="2">
    <source>
        <dbReference type="ARBA" id="ARBA00022603"/>
    </source>
</evidence>
<keyword evidence="3 7" id="KW-0808">Transferase</keyword>
<dbReference type="EC" id="2.1.1.107" evidence="1"/>
<dbReference type="GO" id="GO:0032259">
    <property type="term" value="P:methylation"/>
    <property type="evidence" value="ECO:0007669"/>
    <property type="project" value="UniProtKB-KW"/>
</dbReference>
<dbReference type="AlphaFoldDB" id="A0A417ZA89"/>
<dbReference type="FunFam" id="3.40.1010.10:FF:000001">
    <property type="entry name" value="Siroheme synthase"/>
    <property type="match status" value="1"/>
</dbReference>
<dbReference type="PANTHER" id="PTHR45790:SF3">
    <property type="entry name" value="S-ADENOSYL-L-METHIONINE-DEPENDENT UROPORPHYRINOGEN III METHYLTRANSFERASE, CHLOROPLASTIC"/>
    <property type="match status" value="1"/>
</dbReference>
<dbReference type="PANTHER" id="PTHR45790">
    <property type="entry name" value="SIROHEME SYNTHASE-RELATED"/>
    <property type="match status" value="1"/>
</dbReference>
<dbReference type="Gene3D" id="3.40.1010.10">
    <property type="entry name" value="Cobalt-precorrin-4 Transmethylase, Domain 1"/>
    <property type="match status" value="1"/>
</dbReference>
<dbReference type="InterPro" id="IPR035996">
    <property type="entry name" value="4pyrrol_Methylase_sf"/>
</dbReference>
<proteinExistence type="predicted"/>
<name>A0A417ZA89_9MICO</name>
<dbReference type="Gene3D" id="3.30.950.10">
    <property type="entry name" value="Methyltransferase, Cobalt-precorrin-4 Transmethylase, Domain 2"/>
    <property type="match status" value="1"/>
</dbReference>
<keyword evidence="4" id="KW-0949">S-adenosyl-L-methionine</keyword>
<reference evidence="7 8" key="1">
    <citation type="submission" date="2018-08" db="EMBL/GenBank/DDBJ databases">
        <title>Whole genome sequence analysis of Dermacoccus abyssi bacteria isolated from Deep Mariana trench Micromonospora spp reveals genes involved in the environmental adaptation and production of secondary metabolites.</title>
        <authorList>
            <person name="Abdel-Mageed W.M."/>
            <person name="Lehri B."/>
            <person name="Nouioui I."/>
            <person name="Goodfellow I."/>
            <person name="Jaspars M."/>
            <person name="Karlyshev A."/>
        </authorList>
    </citation>
    <scope>NUCLEOTIDE SEQUENCE [LARGE SCALE GENOMIC DNA]</scope>
    <source>
        <strain evidence="7 8">MT1.1</strain>
    </source>
</reference>
<evidence type="ECO:0000256" key="3">
    <source>
        <dbReference type="ARBA" id="ARBA00022679"/>
    </source>
</evidence>
<evidence type="ECO:0000313" key="7">
    <source>
        <dbReference type="EMBL" id="RHW47569.1"/>
    </source>
</evidence>
<dbReference type="InterPro" id="IPR014777">
    <property type="entry name" value="4pyrrole_Mease_sub1"/>
</dbReference>
<keyword evidence="5" id="KW-0627">Porphyrin biosynthesis</keyword>
<dbReference type="RefSeq" id="WP_118912456.1">
    <property type="nucleotide sequence ID" value="NZ_CBCRVH010000002.1"/>
</dbReference>
<evidence type="ECO:0000256" key="5">
    <source>
        <dbReference type="ARBA" id="ARBA00023244"/>
    </source>
</evidence>
<evidence type="ECO:0000256" key="1">
    <source>
        <dbReference type="ARBA" id="ARBA00012162"/>
    </source>
</evidence>
<evidence type="ECO:0000256" key="4">
    <source>
        <dbReference type="ARBA" id="ARBA00022691"/>
    </source>
</evidence>
<organism evidence="7 8">
    <name type="scientific">Dermacoccus abyssi</name>
    <dbReference type="NCBI Taxonomy" id="322596"/>
    <lineage>
        <taxon>Bacteria</taxon>
        <taxon>Bacillati</taxon>
        <taxon>Actinomycetota</taxon>
        <taxon>Actinomycetes</taxon>
        <taxon>Micrococcales</taxon>
        <taxon>Dermacoccaceae</taxon>
        <taxon>Dermacoccus</taxon>
    </lineage>
</organism>
<dbReference type="InterPro" id="IPR014776">
    <property type="entry name" value="4pyrrole_Mease_sub2"/>
</dbReference>
<keyword evidence="2 7" id="KW-0489">Methyltransferase</keyword>
<comment type="caution">
    <text evidence="7">The sequence shown here is derived from an EMBL/GenBank/DDBJ whole genome shotgun (WGS) entry which is preliminary data.</text>
</comment>
<evidence type="ECO:0000313" key="8">
    <source>
        <dbReference type="Proteomes" id="UP000285376"/>
    </source>
</evidence>
<accession>A0A417ZA89</accession>
<dbReference type="EMBL" id="QWLM01000002">
    <property type="protein sequence ID" value="RHW47569.1"/>
    <property type="molecule type" value="Genomic_DNA"/>
</dbReference>